<feature type="domain" description="NAD-dependent epimerase/dehydratase" evidence="2">
    <location>
        <begin position="5"/>
        <end position="228"/>
    </location>
</feature>
<protein>
    <submittedName>
        <fullName evidence="3">NAD-dependent epimerase/dehydratase family protein</fullName>
    </submittedName>
</protein>
<dbReference type="Pfam" id="PF01370">
    <property type="entry name" value="Epimerase"/>
    <property type="match status" value="1"/>
</dbReference>
<evidence type="ECO:0000259" key="2">
    <source>
        <dbReference type="Pfam" id="PF01370"/>
    </source>
</evidence>
<accession>A0A553SMN6</accession>
<dbReference type="Gene3D" id="3.40.50.720">
    <property type="entry name" value="NAD(P)-binding Rossmann-like Domain"/>
    <property type="match status" value="1"/>
</dbReference>
<sequence>MTKTILITGASGFTGIHACEYFAKQGYRVFGTVRTIPSIITDKTELIVCDLANEQEIDTLIQSCKPDYLLHLAGQNHVGTSWENPAQTLEINALSTAYLLQAATKHTPDCKVLIVGSALQTEPQDISSIPHPYSLSKTLQTLIALSWTKLYNMDVMVAKPSNLIGPGNSNGVCAIFIKNILNAEKSGSIPAINVQNLGATRDFVDVRDCVSAYEYMFLKGRPMEVYDITTGACHSLQTVLEHLQALTGASLNITAVSNDSSDTFLEIVPEKLLALGWKQKQTLCSSLSDMIDYYRSHP</sequence>
<organism evidence="3 4">
    <name type="scientific">Niallia circulans</name>
    <name type="common">Bacillus circulans</name>
    <dbReference type="NCBI Taxonomy" id="1397"/>
    <lineage>
        <taxon>Bacteria</taxon>
        <taxon>Bacillati</taxon>
        <taxon>Bacillota</taxon>
        <taxon>Bacilli</taxon>
        <taxon>Bacillales</taxon>
        <taxon>Bacillaceae</taxon>
        <taxon>Niallia</taxon>
    </lineage>
</organism>
<comment type="caution">
    <text evidence="3">The sequence shown here is derived from an EMBL/GenBank/DDBJ whole genome shotgun (WGS) entry which is preliminary data.</text>
</comment>
<dbReference type="InterPro" id="IPR001509">
    <property type="entry name" value="Epimerase_deHydtase"/>
</dbReference>
<dbReference type="PANTHER" id="PTHR43000">
    <property type="entry name" value="DTDP-D-GLUCOSE 4,6-DEHYDRATASE-RELATED"/>
    <property type="match status" value="1"/>
</dbReference>
<dbReference type="InterPro" id="IPR036291">
    <property type="entry name" value="NAD(P)-bd_dom_sf"/>
</dbReference>
<dbReference type="EMBL" id="RIBP01000004">
    <property type="protein sequence ID" value="TRZ38260.1"/>
    <property type="molecule type" value="Genomic_DNA"/>
</dbReference>
<evidence type="ECO:0000256" key="1">
    <source>
        <dbReference type="ARBA" id="ARBA00007637"/>
    </source>
</evidence>
<evidence type="ECO:0000313" key="3">
    <source>
        <dbReference type="EMBL" id="TRZ38260.1"/>
    </source>
</evidence>
<reference evidence="4" key="1">
    <citation type="submission" date="2018-10" db="EMBL/GenBank/DDBJ databases">
        <title>FDA dAtabase for Regulatory Grade micrObial Sequences (FDA-ARGOS): Supporting development and validation of Infectious Disease Dx tests.</title>
        <authorList>
            <person name="Minogue T."/>
            <person name="Wolcott M."/>
            <person name="Wasieloski L."/>
            <person name="Aguilar W."/>
            <person name="Moore D."/>
            <person name="Tallon L."/>
            <person name="Sadzewicz L."/>
            <person name="Sengamalay N."/>
            <person name="Ott S."/>
            <person name="Godinez A."/>
            <person name="Nagaraj S."/>
            <person name="Vavikolanu K."/>
            <person name="Vyas G."/>
            <person name="Nadendla S."/>
            <person name="George J."/>
            <person name="Sichtig H."/>
        </authorList>
    </citation>
    <scope>NUCLEOTIDE SEQUENCE [LARGE SCALE GENOMIC DNA]</scope>
    <source>
        <strain evidence="4">FDAARGOS_343</strain>
    </source>
</reference>
<dbReference type="SUPFAM" id="SSF51735">
    <property type="entry name" value="NAD(P)-binding Rossmann-fold domains"/>
    <property type="match status" value="1"/>
</dbReference>
<dbReference type="Gene3D" id="3.90.25.10">
    <property type="entry name" value="UDP-galactose 4-epimerase, domain 1"/>
    <property type="match status" value="1"/>
</dbReference>
<dbReference type="AlphaFoldDB" id="A0A553SMN6"/>
<dbReference type="Proteomes" id="UP000319837">
    <property type="component" value="Unassembled WGS sequence"/>
</dbReference>
<name>A0A553SMN6_NIACI</name>
<dbReference type="RefSeq" id="WP_185766531.1">
    <property type="nucleotide sequence ID" value="NZ_RIBP01000004.1"/>
</dbReference>
<evidence type="ECO:0000313" key="4">
    <source>
        <dbReference type="Proteomes" id="UP000319837"/>
    </source>
</evidence>
<gene>
    <name evidence="3" type="ORF">CEQ21_22935</name>
</gene>
<comment type="similarity">
    <text evidence="1">Belongs to the NAD(P)-dependent epimerase/dehydratase family.</text>
</comment>
<proteinExistence type="inferred from homology"/>